<sequence length="210" mass="21915">MPDTATDVDRLTRRGLRLAQFTVGYNVVEGVVAVSAGVAAGLVSLIGFGIDSGIESISGVLVALRLSARLRSGRPDEARERLALRLVALTFFLLAGYVTVDGILSLMSGERPDTSVLGLVVLGASLLVMPVLAAAKRRVGLRLGDNLILADAAETRICVLLSISTFVGLALFALTGAAWLDPVAGFVIAAFAVHEGFEAWHGELADDDGD</sequence>
<keyword evidence="6" id="KW-0862">Zinc</keyword>
<evidence type="ECO:0000313" key="13">
    <source>
        <dbReference type="EMBL" id="MFC0680287.1"/>
    </source>
</evidence>
<feature type="transmembrane region" description="Helical" evidence="11">
    <location>
        <begin position="23"/>
        <end position="46"/>
    </location>
</feature>
<dbReference type="SUPFAM" id="SSF161111">
    <property type="entry name" value="Cation efflux protein transmembrane domain-like"/>
    <property type="match status" value="1"/>
</dbReference>
<dbReference type="InterPro" id="IPR027469">
    <property type="entry name" value="Cation_efflux_TMD_sf"/>
</dbReference>
<dbReference type="PANTHER" id="PTHR31937:SF2">
    <property type="entry name" value="TRANSMEMBRANE PROTEIN 163"/>
    <property type="match status" value="1"/>
</dbReference>
<feature type="domain" description="Cation efflux protein transmembrane" evidence="12">
    <location>
        <begin position="31"/>
        <end position="197"/>
    </location>
</feature>
<accession>A0ABV6RTH5</accession>
<feature type="transmembrane region" description="Helical" evidence="11">
    <location>
        <begin position="82"/>
        <end position="104"/>
    </location>
</feature>
<evidence type="ECO:0000256" key="10">
    <source>
        <dbReference type="ARBA" id="ARBA00023329"/>
    </source>
</evidence>
<evidence type="ECO:0000256" key="5">
    <source>
        <dbReference type="ARBA" id="ARBA00022753"/>
    </source>
</evidence>
<evidence type="ECO:0000256" key="7">
    <source>
        <dbReference type="ARBA" id="ARBA00022989"/>
    </source>
</evidence>
<evidence type="ECO:0000256" key="11">
    <source>
        <dbReference type="SAM" id="Phobius"/>
    </source>
</evidence>
<keyword evidence="8" id="KW-0770">Synapse</keyword>
<comment type="subcellular location">
    <subcellularLocation>
        <location evidence="2">Cytoplasmic vesicle</location>
        <location evidence="2">Secretory vesicle</location>
        <location evidence="2">Synaptic vesicle membrane</location>
        <topology evidence="2">Multi-pass membrane protein</topology>
    </subcellularLocation>
    <subcellularLocation>
        <location evidence="1">Early endosome membrane</location>
    </subcellularLocation>
</comment>
<evidence type="ECO:0000313" key="14">
    <source>
        <dbReference type="Proteomes" id="UP001589896"/>
    </source>
</evidence>
<keyword evidence="14" id="KW-1185">Reference proteome</keyword>
<dbReference type="EMBL" id="JBHLTG010000005">
    <property type="protein sequence ID" value="MFC0680287.1"/>
    <property type="molecule type" value="Genomic_DNA"/>
</dbReference>
<keyword evidence="9 11" id="KW-0472">Membrane</keyword>
<dbReference type="Gene3D" id="1.20.1510.10">
    <property type="entry name" value="Cation efflux protein transmembrane domain"/>
    <property type="match status" value="1"/>
</dbReference>
<evidence type="ECO:0000256" key="1">
    <source>
        <dbReference type="ARBA" id="ARBA00004146"/>
    </source>
</evidence>
<dbReference type="Proteomes" id="UP001589896">
    <property type="component" value="Unassembled WGS sequence"/>
</dbReference>
<feature type="transmembrane region" description="Helical" evidence="11">
    <location>
        <begin position="156"/>
        <end position="180"/>
    </location>
</feature>
<organism evidence="13 14">
    <name type="scientific">Lysobacter korlensis</name>
    <dbReference type="NCBI Taxonomy" id="553636"/>
    <lineage>
        <taxon>Bacteria</taxon>
        <taxon>Pseudomonadati</taxon>
        <taxon>Pseudomonadota</taxon>
        <taxon>Gammaproteobacteria</taxon>
        <taxon>Lysobacterales</taxon>
        <taxon>Lysobacteraceae</taxon>
        <taxon>Lysobacter</taxon>
    </lineage>
</organism>
<evidence type="ECO:0000256" key="3">
    <source>
        <dbReference type="ARBA" id="ARBA00008731"/>
    </source>
</evidence>
<dbReference type="PANTHER" id="PTHR31937">
    <property type="entry name" value="TRANSMEMBRANE PROTEIN 163"/>
    <property type="match status" value="1"/>
</dbReference>
<evidence type="ECO:0000256" key="6">
    <source>
        <dbReference type="ARBA" id="ARBA00022833"/>
    </source>
</evidence>
<keyword evidence="4 11" id="KW-0812">Transmembrane</keyword>
<dbReference type="InterPro" id="IPR026765">
    <property type="entry name" value="Tmem163"/>
</dbReference>
<proteinExistence type="inferred from homology"/>
<evidence type="ECO:0000256" key="9">
    <source>
        <dbReference type="ARBA" id="ARBA00023136"/>
    </source>
</evidence>
<dbReference type="Pfam" id="PF01545">
    <property type="entry name" value="Cation_efflux"/>
    <property type="match status" value="1"/>
</dbReference>
<evidence type="ECO:0000256" key="2">
    <source>
        <dbReference type="ARBA" id="ARBA00004644"/>
    </source>
</evidence>
<evidence type="ECO:0000259" key="12">
    <source>
        <dbReference type="Pfam" id="PF01545"/>
    </source>
</evidence>
<keyword evidence="7 11" id="KW-1133">Transmembrane helix</keyword>
<feature type="transmembrane region" description="Helical" evidence="11">
    <location>
        <begin position="116"/>
        <end position="135"/>
    </location>
</feature>
<protein>
    <submittedName>
        <fullName evidence="13">Cation diffusion facilitator family transporter</fullName>
    </submittedName>
</protein>
<dbReference type="RefSeq" id="WP_386671888.1">
    <property type="nucleotide sequence ID" value="NZ_JBHLTG010000005.1"/>
</dbReference>
<dbReference type="InterPro" id="IPR058533">
    <property type="entry name" value="Cation_efflux_TM"/>
</dbReference>
<name>A0ABV6RTH5_9GAMM</name>
<comment type="caution">
    <text evidence="13">The sequence shown here is derived from an EMBL/GenBank/DDBJ whole genome shotgun (WGS) entry which is preliminary data.</text>
</comment>
<comment type="similarity">
    <text evidence="3">Belongs to the TMEM163 family.</text>
</comment>
<evidence type="ECO:0000256" key="4">
    <source>
        <dbReference type="ARBA" id="ARBA00022692"/>
    </source>
</evidence>
<feature type="transmembrane region" description="Helical" evidence="11">
    <location>
        <begin position="52"/>
        <end position="70"/>
    </location>
</feature>
<gene>
    <name evidence="13" type="ORF">ACFFGH_20830</name>
</gene>
<keyword evidence="5" id="KW-0967">Endosome</keyword>
<evidence type="ECO:0000256" key="8">
    <source>
        <dbReference type="ARBA" id="ARBA00023018"/>
    </source>
</evidence>
<reference evidence="13 14" key="1">
    <citation type="submission" date="2024-09" db="EMBL/GenBank/DDBJ databases">
        <authorList>
            <person name="Sun Q."/>
            <person name="Mori K."/>
        </authorList>
    </citation>
    <scope>NUCLEOTIDE SEQUENCE [LARGE SCALE GENOMIC DNA]</scope>
    <source>
        <strain evidence="13 14">KCTC 23076</strain>
    </source>
</reference>
<keyword evidence="10" id="KW-0968">Cytoplasmic vesicle</keyword>